<keyword evidence="3" id="KW-0902">Two-component regulatory system</keyword>
<keyword evidence="2 7" id="KW-0597">Phosphoprotein</keyword>
<dbReference type="InterPro" id="IPR011006">
    <property type="entry name" value="CheY-like_superfamily"/>
</dbReference>
<accession>A0A2W1LPA0</accession>
<evidence type="ECO:0000259" key="10">
    <source>
        <dbReference type="PROSITE" id="PS51755"/>
    </source>
</evidence>
<dbReference type="Proteomes" id="UP000249522">
    <property type="component" value="Unassembled WGS sequence"/>
</dbReference>
<sequence>MRHYKVLVVDDEENILSVVRAYLEKSGYQVYVAETGQSALQLFTHIEPDLVILDLMLPDTSGEDVCRAIRRESNVPIIMLTAKIQEDDKINGLMIGADDYIAKPFSPRELVARVFTLLRRSKGEAERKEAVIKFSGSQLMIYPDTHNVTLQGEPVALTPIEFKLLVALASYPKKVFSRLELVNQIQGYSYEGYERTVDVHIKNLRHKLGDDPKQPVYIATVFGVGYRMAVMPDED</sequence>
<evidence type="ECO:0000256" key="1">
    <source>
        <dbReference type="ARBA" id="ARBA00004496"/>
    </source>
</evidence>
<dbReference type="CDD" id="cd00383">
    <property type="entry name" value="trans_reg_C"/>
    <property type="match status" value="1"/>
</dbReference>
<keyword evidence="12" id="KW-1185">Reference proteome</keyword>
<evidence type="ECO:0000256" key="7">
    <source>
        <dbReference type="PROSITE-ProRule" id="PRU00169"/>
    </source>
</evidence>
<proteinExistence type="predicted"/>
<dbReference type="GO" id="GO:0000976">
    <property type="term" value="F:transcription cis-regulatory region binding"/>
    <property type="evidence" value="ECO:0007669"/>
    <property type="project" value="TreeGrafter"/>
</dbReference>
<dbReference type="AlphaFoldDB" id="A0A2W1LPA0"/>
<keyword evidence="4" id="KW-0805">Transcription regulation</keyword>
<dbReference type="InterPro" id="IPR001867">
    <property type="entry name" value="OmpR/PhoB-type_DNA-bd"/>
</dbReference>
<dbReference type="Gene3D" id="1.10.10.10">
    <property type="entry name" value="Winged helix-like DNA-binding domain superfamily/Winged helix DNA-binding domain"/>
    <property type="match status" value="1"/>
</dbReference>
<dbReference type="InterPro" id="IPR036388">
    <property type="entry name" value="WH-like_DNA-bd_sf"/>
</dbReference>
<name>A0A2W1LPA0_9BACL</name>
<feature type="DNA-binding region" description="OmpR/PhoB-type" evidence="8">
    <location>
        <begin position="129"/>
        <end position="230"/>
    </location>
</feature>
<organism evidence="11 12">
    <name type="scientific">Paenibacillus sambharensis</name>
    <dbReference type="NCBI Taxonomy" id="1803190"/>
    <lineage>
        <taxon>Bacteria</taxon>
        <taxon>Bacillati</taxon>
        <taxon>Bacillota</taxon>
        <taxon>Bacilli</taxon>
        <taxon>Bacillales</taxon>
        <taxon>Paenibacillaceae</taxon>
        <taxon>Paenibacillus</taxon>
    </lineage>
</organism>
<dbReference type="PROSITE" id="PS50110">
    <property type="entry name" value="RESPONSE_REGULATORY"/>
    <property type="match status" value="1"/>
</dbReference>
<evidence type="ECO:0000256" key="4">
    <source>
        <dbReference type="ARBA" id="ARBA00023015"/>
    </source>
</evidence>
<dbReference type="Pfam" id="PF00072">
    <property type="entry name" value="Response_reg"/>
    <property type="match status" value="1"/>
</dbReference>
<dbReference type="GO" id="GO:0006355">
    <property type="term" value="P:regulation of DNA-templated transcription"/>
    <property type="evidence" value="ECO:0007669"/>
    <property type="project" value="InterPro"/>
</dbReference>
<dbReference type="InterPro" id="IPR001789">
    <property type="entry name" value="Sig_transdc_resp-reg_receiver"/>
</dbReference>
<gene>
    <name evidence="11" type="ORF">DNH61_06025</name>
</gene>
<keyword evidence="6" id="KW-0804">Transcription</keyword>
<comment type="subcellular location">
    <subcellularLocation>
        <location evidence="1">Cytoplasm</location>
    </subcellularLocation>
</comment>
<evidence type="ECO:0000256" key="6">
    <source>
        <dbReference type="ARBA" id="ARBA00023163"/>
    </source>
</evidence>
<dbReference type="SMART" id="SM00862">
    <property type="entry name" value="Trans_reg_C"/>
    <property type="match status" value="1"/>
</dbReference>
<dbReference type="Gene3D" id="6.10.250.690">
    <property type="match status" value="1"/>
</dbReference>
<dbReference type="RefSeq" id="WP_111145763.1">
    <property type="nucleotide sequence ID" value="NZ_QKRB01000036.1"/>
</dbReference>
<feature type="domain" description="OmpR/PhoB-type" evidence="10">
    <location>
        <begin position="129"/>
        <end position="230"/>
    </location>
</feature>
<dbReference type="SMART" id="SM00448">
    <property type="entry name" value="REC"/>
    <property type="match status" value="1"/>
</dbReference>
<evidence type="ECO:0000256" key="2">
    <source>
        <dbReference type="ARBA" id="ARBA00022553"/>
    </source>
</evidence>
<dbReference type="CDD" id="cd17574">
    <property type="entry name" value="REC_OmpR"/>
    <property type="match status" value="1"/>
</dbReference>
<reference evidence="11 12" key="1">
    <citation type="submission" date="2018-06" db="EMBL/GenBank/DDBJ databases">
        <title>Paenibacillus imtechensis sp. nov.</title>
        <authorList>
            <person name="Pinnaka A.K."/>
            <person name="Singh H."/>
            <person name="Kaur M."/>
        </authorList>
    </citation>
    <scope>NUCLEOTIDE SEQUENCE [LARGE SCALE GENOMIC DNA]</scope>
    <source>
        <strain evidence="11 12">SMB1</strain>
    </source>
</reference>
<evidence type="ECO:0000313" key="11">
    <source>
        <dbReference type="EMBL" id="PZD96752.1"/>
    </source>
</evidence>
<dbReference type="InterPro" id="IPR039420">
    <property type="entry name" value="WalR-like"/>
</dbReference>
<dbReference type="GO" id="GO:0032993">
    <property type="term" value="C:protein-DNA complex"/>
    <property type="evidence" value="ECO:0007669"/>
    <property type="project" value="TreeGrafter"/>
</dbReference>
<dbReference type="Gene3D" id="3.40.50.2300">
    <property type="match status" value="1"/>
</dbReference>
<evidence type="ECO:0000256" key="3">
    <source>
        <dbReference type="ARBA" id="ARBA00023012"/>
    </source>
</evidence>
<dbReference type="InterPro" id="IPR016032">
    <property type="entry name" value="Sig_transdc_resp-reg_C-effctor"/>
</dbReference>
<evidence type="ECO:0000313" key="12">
    <source>
        <dbReference type="Proteomes" id="UP000249522"/>
    </source>
</evidence>
<dbReference type="SUPFAM" id="SSF52172">
    <property type="entry name" value="CheY-like"/>
    <property type="match status" value="1"/>
</dbReference>
<evidence type="ECO:0000256" key="5">
    <source>
        <dbReference type="ARBA" id="ARBA00023125"/>
    </source>
</evidence>
<dbReference type="FunFam" id="1.10.10.10:FF:000018">
    <property type="entry name" value="DNA-binding response regulator ResD"/>
    <property type="match status" value="1"/>
</dbReference>
<dbReference type="Pfam" id="PF00486">
    <property type="entry name" value="Trans_reg_C"/>
    <property type="match status" value="1"/>
</dbReference>
<feature type="modified residue" description="4-aspartylphosphate" evidence="7">
    <location>
        <position position="54"/>
    </location>
</feature>
<dbReference type="FunFam" id="3.40.50.2300:FF:000001">
    <property type="entry name" value="DNA-binding response regulator PhoB"/>
    <property type="match status" value="1"/>
</dbReference>
<dbReference type="OrthoDB" id="9802426at2"/>
<dbReference type="EMBL" id="QKRB01000036">
    <property type="protein sequence ID" value="PZD96752.1"/>
    <property type="molecule type" value="Genomic_DNA"/>
</dbReference>
<dbReference type="PANTHER" id="PTHR48111">
    <property type="entry name" value="REGULATOR OF RPOS"/>
    <property type="match status" value="1"/>
</dbReference>
<dbReference type="PROSITE" id="PS51755">
    <property type="entry name" value="OMPR_PHOB"/>
    <property type="match status" value="1"/>
</dbReference>
<dbReference type="SUPFAM" id="SSF46894">
    <property type="entry name" value="C-terminal effector domain of the bipartite response regulators"/>
    <property type="match status" value="1"/>
</dbReference>
<dbReference type="GO" id="GO:0005829">
    <property type="term" value="C:cytosol"/>
    <property type="evidence" value="ECO:0007669"/>
    <property type="project" value="TreeGrafter"/>
</dbReference>
<dbReference type="GO" id="GO:0000156">
    <property type="term" value="F:phosphorelay response regulator activity"/>
    <property type="evidence" value="ECO:0007669"/>
    <property type="project" value="TreeGrafter"/>
</dbReference>
<keyword evidence="5 8" id="KW-0238">DNA-binding</keyword>
<evidence type="ECO:0000259" key="9">
    <source>
        <dbReference type="PROSITE" id="PS50110"/>
    </source>
</evidence>
<dbReference type="PANTHER" id="PTHR48111:SF73">
    <property type="entry name" value="ALKALINE PHOSPHATASE SYNTHESIS TRANSCRIPTIONAL REGULATORY PROTEIN PHOP"/>
    <property type="match status" value="1"/>
</dbReference>
<evidence type="ECO:0000256" key="8">
    <source>
        <dbReference type="PROSITE-ProRule" id="PRU01091"/>
    </source>
</evidence>
<feature type="domain" description="Response regulatory" evidence="9">
    <location>
        <begin position="5"/>
        <end position="118"/>
    </location>
</feature>
<protein>
    <submittedName>
        <fullName evidence="11">DNA-binding response regulator</fullName>
    </submittedName>
</protein>
<comment type="caution">
    <text evidence="11">The sequence shown here is derived from an EMBL/GenBank/DDBJ whole genome shotgun (WGS) entry which is preliminary data.</text>
</comment>